<protein>
    <submittedName>
        <fullName evidence="2">Uncharacterized protein</fullName>
    </submittedName>
</protein>
<feature type="compositionally biased region" description="Basic and acidic residues" evidence="1">
    <location>
        <begin position="1"/>
        <end position="18"/>
    </location>
</feature>
<evidence type="ECO:0000313" key="2">
    <source>
        <dbReference type="EMBL" id="THU96688.1"/>
    </source>
</evidence>
<organism evidence="2 3">
    <name type="scientific">Dendrothele bispora (strain CBS 962.96)</name>
    <dbReference type="NCBI Taxonomy" id="1314807"/>
    <lineage>
        <taxon>Eukaryota</taxon>
        <taxon>Fungi</taxon>
        <taxon>Dikarya</taxon>
        <taxon>Basidiomycota</taxon>
        <taxon>Agaricomycotina</taxon>
        <taxon>Agaricomycetes</taxon>
        <taxon>Agaricomycetidae</taxon>
        <taxon>Agaricales</taxon>
        <taxon>Agaricales incertae sedis</taxon>
        <taxon>Dendrothele</taxon>
    </lineage>
</organism>
<keyword evidence="3" id="KW-1185">Reference proteome</keyword>
<proteinExistence type="predicted"/>
<evidence type="ECO:0000256" key="1">
    <source>
        <dbReference type="SAM" id="MobiDB-lite"/>
    </source>
</evidence>
<feature type="region of interest" description="Disordered" evidence="1">
    <location>
        <begin position="1"/>
        <end position="23"/>
    </location>
</feature>
<evidence type="ECO:0000313" key="3">
    <source>
        <dbReference type="Proteomes" id="UP000297245"/>
    </source>
</evidence>
<gene>
    <name evidence="2" type="ORF">K435DRAFT_858321</name>
</gene>
<dbReference type="AlphaFoldDB" id="A0A4S8M4K7"/>
<dbReference type="EMBL" id="ML179171">
    <property type="protein sequence ID" value="THU96688.1"/>
    <property type="molecule type" value="Genomic_DNA"/>
</dbReference>
<reference evidence="2 3" key="1">
    <citation type="journal article" date="2019" name="Nat. Ecol. Evol.">
        <title>Megaphylogeny resolves global patterns of mushroom evolution.</title>
        <authorList>
            <person name="Varga T."/>
            <person name="Krizsan K."/>
            <person name="Foldi C."/>
            <person name="Dima B."/>
            <person name="Sanchez-Garcia M."/>
            <person name="Sanchez-Ramirez S."/>
            <person name="Szollosi G.J."/>
            <person name="Szarkandi J.G."/>
            <person name="Papp V."/>
            <person name="Albert L."/>
            <person name="Andreopoulos W."/>
            <person name="Angelini C."/>
            <person name="Antonin V."/>
            <person name="Barry K.W."/>
            <person name="Bougher N.L."/>
            <person name="Buchanan P."/>
            <person name="Buyck B."/>
            <person name="Bense V."/>
            <person name="Catcheside P."/>
            <person name="Chovatia M."/>
            <person name="Cooper J."/>
            <person name="Damon W."/>
            <person name="Desjardin D."/>
            <person name="Finy P."/>
            <person name="Geml J."/>
            <person name="Haridas S."/>
            <person name="Hughes K."/>
            <person name="Justo A."/>
            <person name="Karasinski D."/>
            <person name="Kautmanova I."/>
            <person name="Kiss B."/>
            <person name="Kocsube S."/>
            <person name="Kotiranta H."/>
            <person name="LaButti K.M."/>
            <person name="Lechner B.E."/>
            <person name="Liimatainen K."/>
            <person name="Lipzen A."/>
            <person name="Lukacs Z."/>
            <person name="Mihaltcheva S."/>
            <person name="Morgado L.N."/>
            <person name="Niskanen T."/>
            <person name="Noordeloos M.E."/>
            <person name="Ohm R.A."/>
            <person name="Ortiz-Santana B."/>
            <person name="Ovrebo C."/>
            <person name="Racz N."/>
            <person name="Riley R."/>
            <person name="Savchenko A."/>
            <person name="Shiryaev A."/>
            <person name="Soop K."/>
            <person name="Spirin V."/>
            <person name="Szebenyi C."/>
            <person name="Tomsovsky M."/>
            <person name="Tulloss R.E."/>
            <person name="Uehling J."/>
            <person name="Grigoriev I.V."/>
            <person name="Vagvolgyi C."/>
            <person name="Papp T."/>
            <person name="Martin F.M."/>
            <person name="Miettinen O."/>
            <person name="Hibbett D.S."/>
            <person name="Nagy L.G."/>
        </authorList>
    </citation>
    <scope>NUCLEOTIDE SEQUENCE [LARGE SCALE GENOMIC DNA]</scope>
    <source>
        <strain evidence="2 3">CBS 962.96</strain>
    </source>
</reference>
<accession>A0A4S8M4K7</accession>
<name>A0A4S8M4K7_DENBC</name>
<dbReference type="Proteomes" id="UP000297245">
    <property type="component" value="Unassembled WGS sequence"/>
</dbReference>
<sequence length="305" mass="33783">MRREPECPTHRKSDRETASGRPSCRKGLLAVPGGVRRRGLMKTRSFWRTIVPSSARKVRQCSLQSLQIARAGLETIFLRFLETFSFLRTLKSLLSGHWELEPIRWFTADEAGGNRGNDFGKPFSEEDLGTLVAQETEQSIEQEGGRNELDTRAVVTMVHISSFPFLLTLPVDLHAPLGEELQALAFLGLVVAACRCTAEAVTREDQVDNGGVEEDLDFADIVLAVDPDEVGYVDVGTQELTKSSPWPLRKKLVSTHIVPMPTSALDPTQWLPTPPFSLAPSPIRTSLPISTPISIFLCYPQKGCR</sequence>